<keyword evidence="5" id="KW-1185">Reference proteome</keyword>
<evidence type="ECO:0000313" key="4">
    <source>
        <dbReference type="EMBL" id="MWV26359.1"/>
    </source>
</evidence>
<keyword evidence="4" id="KW-0418">Kinase</keyword>
<evidence type="ECO:0000259" key="2">
    <source>
        <dbReference type="Pfam" id="PF02518"/>
    </source>
</evidence>
<reference evidence="4 5" key="2">
    <citation type="submission" date="2020-02" db="EMBL/GenBank/DDBJ databases">
        <title>Erythrobacter dongmakensis sp. nov., isolated from a tidal mudflat.</title>
        <authorList>
            <person name="Kim I.S."/>
        </authorList>
    </citation>
    <scope>NUCLEOTIDE SEQUENCE [LARGE SCALE GENOMIC DNA]</scope>
    <source>
        <strain evidence="4 5">GH3-10</strain>
    </source>
</reference>
<feature type="transmembrane region" description="Helical" evidence="1">
    <location>
        <begin position="83"/>
        <end position="100"/>
    </location>
</feature>
<dbReference type="InterPro" id="IPR010559">
    <property type="entry name" value="Sig_transdc_His_kin_internal"/>
</dbReference>
<feature type="transmembrane region" description="Helical" evidence="1">
    <location>
        <begin position="157"/>
        <end position="175"/>
    </location>
</feature>
<organism evidence="4 5">
    <name type="scientific">Aurantiacibacter rhizosphaerae</name>
    <dbReference type="NCBI Taxonomy" id="2691582"/>
    <lineage>
        <taxon>Bacteria</taxon>
        <taxon>Pseudomonadati</taxon>
        <taxon>Pseudomonadota</taxon>
        <taxon>Alphaproteobacteria</taxon>
        <taxon>Sphingomonadales</taxon>
        <taxon>Erythrobacteraceae</taxon>
        <taxon>Aurantiacibacter</taxon>
    </lineage>
</organism>
<dbReference type="AlphaFoldDB" id="A0A844X990"/>
<dbReference type="InterPro" id="IPR036890">
    <property type="entry name" value="HATPase_C_sf"/>
</dbReference>
<feature type="domain" description="Histidine kinase/HSP90-like ATPase" evidence="2">
    <location>
        <begin position="294"/>
        <end position="388"/>
    </location>
</feature>
<dbReference type="SUPFAM" id="SSF55874">
    <property type="entry name" value="ATPase domain of HSP90 chaperone/DNA topoisomerase II/histidine kinase"/>
    <property type="match status" value="1"/>
</dbReference>
<dbReference type="InterPro" id="IPR050640">
    <property type="entry name" value="Bact_2-comp_sensor_kinase"/>
</dbReference>
<dbReference type="Gene3D" id="3.30.565.10">
    <property type="entry name" value="Histidine kinase-like ATPase, C-terminal domain"/>
    <property type="match status" value="1"/>
</dbReference>
<dbReference type="GO" id="GO:0016020">
    <property type="term" value="C:membrane"/>
    <property type="evidence" value="ECO:0007669"/>
    <property type="project" value="InterPro"/>
</dbReference>
<dbReference type="InterPro" id="IPR003594">
    <property type="entry name" value="HATPase_dom"/>
</dbReference>
<dbReference type="Pfam" id="PF06580">
    <property type="entry name" value="His_kinase"/>
    <property type="match status" value="1"/>
</dbReference>
<proteinExistence type="predicted"/>
<dbReference type="EMBL" id="WUBR01000001">
    <property type="protein sequence ID" value="MWV26359.1"/>
    <property type="molecule type" value="Genomic_DNA"/>
</dbReference>
<evidence type="ECO:0000313" key="5">
    <source>
        <dbReference type="Proteomes" id="UP000461409"/>
    </source>
</evidence>
<keyword evidence="4" id="KW-0808">Transferase</keyword>
<reference evidence="4 5" key="1">
    <citation type="submission" date="2019-12" db="EMBL/GenBank/DDBJ databases">
        <authorList>
            <person name="Lee S.D."/>
        </authorList>
    </citation>
    <scope>NUCLEOTIDE SEQUENCE [LARGE SCALE GENOMIC DNA]</scope>
    <source>
        <strain evidence="4 5">GH3-10</strain>
    </source>
</reference>
<sequence>MDSTAKPENHTSRLPFKTVLASVVGLWATYFILVSTRSELLEMPKADELLWLRLVSVAVGILITLGLWVILRAFDGKPLWMKIVAALVFALPAALLSAQANRVIFADAQAALDEKVLQEFVQTRGIRPDEDDGSEFFEGLSELVTVSARTQLIEITYSRYFMLLAWCALYLALLTGEKARNAERREQQFRNAAKAAELQSLRYQVNPHFLFNTLNSLSALVLTGKTDMAERMIQMISTFYRRSLADDTTSDVPLRDEVHLQKLYLEIEAVRFPLRLHANYDVPHDLENALIPGMILQPLIENSVKHAVAPSSGQVTITLSAREEYDRLVVTISDDGQSTADRDDTRPGFGIGLTNVRERLEARFGNEATVVSGQVPGGYATHLRMPLRRIKERAAA</sequence>
<dbReference type="GO" id="GO:0000155">
    <property type="term" value="F:phosphorelay sensor kinase activity"/>
    <property type="evidence" value="ECO:0007669"/>
    <property type="project" value="InterPro"/>
</dbReference>
<gene>
    <name evidence="4" type="ORF">GRF63_00435</name>
</gene>
<comment type="caution">
    <text evidence="4">The sequence shown here is derived from an EMBL/GenBank/DDBJ whole genome shotgun (WGS) entry which is preliminary data.</text>
</comment>
<feature type="transmembrane region" description="Helical" evidence="1">
    <location>
        <begin position="20"/>
        <end position="38"/>
    </location>
</feature>
<feature type="transmembrane region" description="Helical" evidence="1">
    <location>
        <begin position="50"/>
        <end position="71"/>
    </location>
</feature>
<keyword evidence="1" id="KW-0812">Transmembrane</keyword>
<evidence type="ECO:0000256" key="1">
    <source>
        <dbReference type="SAM" id="Phobius"/>
    </source>
</evidence>
<dbReference type="PANTHER" id="PTHR34220:SF7">
    <property type="entry name" value="SENSOR HISTIDINE KINASE YPDA"/>
    <property type="match status" value="1"/>
</dbReference>
<dbReference type="PANTHER" id="PTHR34220">
    <property type="entry name" value="SENSOR HISTIDINE KINASE YPDA"/>
    <property type="match status" value="1"/>
</dbReference>
<keyword evidence="1" id="KW-0472">Membrane</keyword>
<name>A0A844X990_9SPHN</name>
<dbReference type="Pfam" id="PF02518">
    <property type="entry name" value="HATPase_c"/>
    <property type="match status" value="1"/>
</dbReference>
<keyword evidence="1" id="KW-1133">Transmembrane helix</keyword>
<protein>
    <submittedName>
        <fullName evidence="4">Sensor histidine kinase</fullName>
    </submittedName>
</protein>
<feature type="domain" description="Signal transduction histidine kinase internal region" evidence="3">
    <location>
        <begin position="196"/>
        <end position="275"/>
    </location>
</feature>
<accession>A0A844X990</accession>
<dbReference type="Proteomes" id="UP000461409">
    <property type="component" value="Unassembled WGS sequence"/>
</dbReference>
<evidence type="ECO:0000259" key="3">
    <source>
        <dbReference type="Pfam" id="PF06580"/>
    </source>
</evidence>